<keyword evidence="3" id="KW-1185">Reference proteome</keyword>
<dbReference type="EMBL" id="CP104395">
    <property type="protein sequence ID" value="WEL19599.1"/>
    <property type="molecule type" value="Genomic_DNA"/>
</dbReference>
<evidence type="ECO:0000313" key="3">
    <source>
        <dbReference type="Proteomes" id="UP001218034"/>
    </source>
</evidence>
<dbReference type="Proteomes" id="UP001218034">
    <property type="component" value="Chromosome"/>
</dbReference>
<dbReference type="Pfam" id="PF01978">
    <property type="entry name" value="TrmB"/>
    <property type="match status" value="1"/>
</dbReference>
<feature type="domain" description="Transcription regulator TrmB N-terminal" evidence="1">
    <location>
        <begin position="31"/>
        <end position="102"/>
    </location>
</feature>
<dbReference type="CDD" id="cd00090">
    <property type="entry name" value="HTH_ARSR"/>
    <property type="match status" value="1"/>
</dbReference>
<dbReference type="Gene3D" id="1.10.10.10">
    <property type="entry name" value="Winged helix-like DNA-binding domain superfamily/Winged helix DNA-binding domain"/>
    <property type="match status" value="1"/>
</dbReference>
<evidence type="ECO:0000259" key="1">
    <source>
        <dbReference type="Pfam" id="PF01978"/>
    </source>
</evidence>
<proteinExistence type="predicted"/>
<dbReference type="InterPro" id="IPR036388">
    <property type="entry name" value="WH-like_DNA-bd_sf"/>
</dbReference>
<name>A0ABY8CIY7_9ARCH</name>
<gene>
    <name evidence="2" type="ORF">SVXNc_0583</name>
</gene>
<evidence type="ECO:0000313" key="2">
    <source>
        <dbReference type="EMBL" id="WEL19599.1"/>
    </source>
</evidence>
<dbReference type="InterPro" id="IPR011991">
    <property type="entry name" value="ArsR-like_HTH"/>
</dbReference>
<reference evidence="2 3" key="1">
    <citation type="submission" date="2022-09" db="EMBL/GenBank/DDBJ databases">
        <title>Xylan utilization by haloarchaea-nanohaloarchaea associations.</title>
        <authorList>
            <person name="Yakimov M."/>
        </authorList>
    </citation>
    <scope>NUCLEOTIDE SEQUENCE [LARGE SCALE GENOMIC DNA]</scope>
    <source>
        <strain evidence="2 3">SVXNc</strain>
    </source>
</reference>
<dbReference type="SUPFAM" id="SSF46785">
    <property type="entry name" value="Winged helix' DNA-binding domain"/>
    <property type="match status" value="1"/>
</dbReference>
<accession>A0ABY8CIY7</accession>
<sequence length="134" mass="15857">MTSTYSEKMPESIAQYLKEDMSCESLLDCIHGSKELDKKIYFRLVDVEKALSVDEIAEQVDRERSTAYRSVQRLLENKFLEQKQVNQENGGYHHVYKAKDPEEVADRTQRKLNDWYAQMGGLIHEFRQKYSRDE</sequence>
<organism evidence="2 3">
    <name type="scientific">Candidatus Nanohalococcus occultus</name>
    <dbReference type="NCBI Taxonomy" id="2978047"/>
    <lineage>
        <taxon>Archaea</taxon>
        <taxon>Candidatus Nanohalarchaeota</taxon>
        <taxon>Candidatus Nanohalarchaeota incertae sedis</taxon>
        <taxon>Candidatus Nanohalococcus</taxon>
    </lineage>
</organism>
<dbReference type="InterPro" id="IPR002831">
    <property type="entry name" value="Tscrpt_reg_TrmB_N"/>
</dbReference>
<dbReference type="InterPro" id="IPR036390">
    <property type="entry name" value="WH_DNA-bd_sf"/>
</dbReference>
<protein>
    <submittedName>
        <fullName evidence="2">Transcriptional regulator, contains HTH domain</fullName>
    </submittedName>
</protein>